<keyword evidence="1" id="KW-0472">Membrane</keyword>
<keyword evidence="1" id="KW-1133">Transmembrane helix</keyword>
<accession>A0A8J5YUU9</accession>
<gene>
    <name evidence="4" type="ORF">CXB51_020629</name>
</gene>
<evidence type="ECO:0000259" key="3">
    <source>
        <dbReference type="Pfam" id="PF13966"/>
    </source>
</evidence>
<name>A0A8J5YUU9_9ROSI</name>
<dbReference type="GO" id="GO:0003676">
    <property type="term" value="F:nucleic acid binding"/>
    <property type="evidence" value="ECO:0007669"/>
    <property type="project" value="InterPro"/>
</dbReference>
<dbReference type="InterPro" id="IPR026960">
    <property type="entry name" value="RVT-Znf"/>
</dbReference>
<comment type="caution">
    <text evidence="4">The sequence shown here is derived from an EMBL/GenBank/DDBJ whole genome shotgun (WGS) entry which is preliminary data.</text>
</comment>
<evidence type="ECO:0000256" key="1">
    <source>
        <dbReference type="SAM" id="Phobius"/>
    </source>
</evidence>
<feature type="transmembrane region" description="Helical" evidence="1">
    <location>
        <begin position="298"/>
        <end position="323"/>
    </location>
</feature>
<organism evidence="4 5">
    <name type="scientific">Gossypium anomalum</name>
    <dbReference type="NCBI Taxonomy" id="47600"/>
    <lineage>
        <taxon>Eukaryota</taxon>
        <taxon>Viridiplantae</taxon>
        <taxon>Streptophyta</taxon>
        <taxon>Embryophyta</taxon>
        <taxon>Tracheophyta</taxon>
        <taxon>Spermatophyta</taxon>
        <taxon>Magnoliopsida</taxon>
        <taxon>eudicotyledons</taxon>
        <taxon>Gunneridae</taxon>
        <taxon>Pentapetalae</taxon>
        <taxon>rosids</taxon>
        <taxon>malvids</taxon>
        <taxon>Malvales</taxon>
        <taxon>Malvaceae</taxon>
        <taxon>Malvoideae</taxon>
        <taxon>Gossypium</taxon>
    </lineage>
</organism>
<dbReference type="EMBL" id="JAHUZN010000008">
    <property type="protein sequence ID" value="KAG8487080.1"/>
    <property type="molecule type" value="Genomic_DNA"/>
</dbReference>
<reference evidence="4 5" key="1">
    <citation type="journal article" date="2021" name="bioRxiv">
        <title>The Gossypium anomalum genome as a resource for cotton improvement and evolutionary analysis of hybrid incompatibility.</title>
        <authorList>
            <person name="Grover C.E."/>
            <person name="Yuan D."/>
            <person name="Arick M.A."/>
            <person name="Miller E.R."/>
            <person name="Hu G."/>
            <person name="Peterson D.G."/>
            <person name="Wendel J.F."/>
            <person name="Udall J.A."/>
        </authorList>
    </citation>
    <scope>NUCLEOTIDE SEQUENCE [LARGE SCALE GENOMIC DNA]</scope>
    <source>
        <strain evidence="4">JFW-Udall</strain>
        <tissue evidence="4">Leaf</tissue>
    </source>
</reference>
<dbReference type="Pfam" id="PF13966">
    <property type="entry name" value="zf-RVT"/>
    <property type="match status" value="1"/>
</dbReference>
<dbReference type="PANTHER" id="PTHR47074">
    <property type="entry name" value="BNAC02G40300D PROTEIN"/>
    <property type="match status" value="1"/>
</dbReference>
<keyword evidence="5" id="KW-1185">Reference proteome</keyword>
<keyword evidence="1" id="KW-0812">Transmembrane</keyword>
<sequence>MCNDLDKIWKLKVPPRVRSFLWMISIDRLPTKVFLIRRGMKLDCLGDGYPWCYRDQETAVHLFFHCNFIVLDWWEVKWRPFEGFSDFFIFCKNFSYTGVIKSLWMILVPAACWSVWLARNELVFNRKWPKMSNLVFLSKTRALMWIRSVYEELKVDERIWWVCLYKSWCNIKNSGLRGKFWCFPCYGGIKFNVCGVAVEDEAWCGGVLRNSDGVARALFSGPTSAKDSIEAKARAVSIALDMFLEMGWKGKCSLVIEVGSMEVINRLVNKNKNENKMAVALALAGAGLKRQGMFKVMVVTLVCLLCGVSRSFLLAVLRFFGYIEQCSRFVHWLDLLVPAVLFLPCISYMAAVL</sequence>
<evidence type="ECO:0000259" key="2">
    <source>
        <dbReference type="Pfam" id="PF13456"/>
    </source>
</evidence>
<dbReference type="InterPro" id="IPR052929">
    <property type="entry name" value="RNase_H-like_EbsB-rel"/>
</dbReference>
<evidence type="ECO:0000313" key="4">
    <source>
        <dbReference type="EMBL" id="KAG8487080.1"/>
    </source>
</evidence>
<dbReference type="Proteomes" id="UP000701853">
    <property type="component" value="Chromosome 8"/>
</dbReference>
<dbReference type="OrthoDB" id="1705419at2759"/>
<dbReference type="PANTHER" id="PTHR47074:SF11">
    <property type="entry name" value="REVERSE TRANSCRIPTASE-LIKE PROTEIN"/>
    <property type="match status" value="1"/>
</dbReference>
<protein>
    <recommendedName>
        <fullName evidence="6">Reverse transcriptase zinc-binding domain-containing protein</fullName>
    </recommendedName>
</protein>
<dbReference type="GO" id="GO:0004523">
    <property type="term" value="F:RNA-DNA hybrid ribonuclease activity"/>
    <property type="evidence" value="ECO:0007669"/>
    <property type="project" value="InterPro"/>
</dbReference>
<dbReference type="AlphaFoldDB" id="A0A8J5YUU9"/>
<feature type="transmembrane region" description="Helical" evidence="1">
    <location>
        <begin position="329"/>
        <end position="351"/>
    </location>
</feature>
<evidence type="ECO:0000313" key="5">
    <source>
        <dbReference type="Proteomes" id="UP000701853"/>
    </source>
</evidence>
<evidence type="ECO:0008006" key="6">
    <source>
        <dbReference type="Google" id="ProtNLM"/>
    </source>
</evidence>
<feature type="domain" description="RNase H type-1" evidence="2">
    <location>
        <begin position="197"/>
        <end position="278"/>
    </location>
</feature>
<feature type="transmembrane region" description="Helical" evidence="1">
    <location>
        <begin position="94"/>
        <end position="118"/>
    </location>
</feature>
<dbReference type="InterPro" id="IPR002156">
    <property type="entry name" value="RNaseH_domain"/>
</dbReference>
<dbReference type="Pfam" id="PF13456">
    <property type="entry name" value="RVT_3"/>
    <property type="match status" value="1"/>
</dbReference>
<proteinExistence type="predicted"/>
<feature type="domain" description="Reverse transcriptase zinc-binding" evidence="3">
    <location>
        <begin position="4"/>
        <end position="70"/>
    </location>
</feature>